<dbReference type="PANTHER" id="PTHR10366">
    <property type="entry name" value="NAD DEPENDENT EPIMERASE/DEHYDRATASE"/>
    <property type="match status" value="1"/>
</dbReference>
<evidence type="ECO:0000256" key="2">
    <source>
        <dbReference type="ARBA" id="ARBA00023445"/>
    </source>
</evidence>
<proteinExistence type="inferred from homology"/>
<keyword evidence="1" id="KW-0560">Oxidoreductase</keyword>
<comment type="caution">
    <text evidence="4">The sequence shown here is derived from an EMBL/GenBank/DDBJ whole genome shotgun (WGS) entry which is preliminary data.</text>
</comment>
<keyword evidence="6" id="KW-1185">Reference proteome</keyword>
<evidence type="ECO:0000259" key="3">
    <source>
        <dbReference type="Pfam" id="PF01370"/>
    </source>
</evidence>
<evidence type="ECO:0000256" key="1">
    <source>
        <dbReference type="ARBA" id="ARBA00023002"/>
    </source>
</evidence>
<gene>
    <name evidence="5" type="ORF">B0A49_04407</name>
    <name evidence="4" type="ORF">B0A49_06044</name>
</gene>
<evidence type="ECO:0000313" key="5">
    <source>
        <dbReference type="EMBL" id="TKA70366.1"/>
    </source>
</evidence>
<evidence type="ECO:0000313" key="6">
    <source>
        <dbReference type="Proteomes" id="UP000308768"/>
    </source>
</evidence>
<dbReference type="SUPFAM" id="SSF51735">
    <property type="entry name" value="NAD(P)-binding Rossmann-fold domains"/>
    <property type="match status" value="1"/>
</dbReference>
<dbReference type="AlphaFoldDB" id="A0A4U0WU98"/>
<dbReference type="EMBL" id="NAJN01001003">
    <property type="protein sequence ID" value="TKA66577.1"/>
    <property type="molecule type" value="Genomic_DNA"/>
</dbReference>
<dbReference type="PANTHER" id="PTHR10366:SF814">
    <property type="entry name" value="NAD-DEPENDENT EPIMERASE_DEHYDRATASE DOMAIN-CONTAINING PROTEIN"/>
    <property type="match status" value="1"/>
</dbReference>
<dbReference type="STRING" id="331657.A0A4U0WU98"/>
<name>A0A4U0WU98_9PEZI</name>
<dbReference type="EMBL" id="NAJN01000652">
    <property type="protein sequence ID" value="TKA70366.1"/>
    <property type="molecule type" value="Genomic_DNA"/>
</dbReference>
<dbReference type="OrthoDB" id="2735536at2759"/>
<feature type="domain" description="NAD-dependent epimerase/dehydratase" evidence="3">
    <location>
        <begin position="11"/>
        <end position="274"/>
    </location>
</feature>
<dbReference type="InterPro" id="IPR050425">
    <property type="entry name" value="NAD(P)_dehydrat-like"/>
</dbReference>
<dbReference type="InterPro" id="IPR036291">
    <property type="entry name" value="NAD(P)-bd_dom_sf"/>
</dbReference>
<dbReference type="Pfam" id="PF01370">
    <property type="entry name" value="Epimerase"/>
    <property type="match status" value="1"/>
</dbReference>
<dbReference type="Gene3D" id="3.40.50.720">
    <property type="entry name" value="NAD(P)-binding Rossmann-like Domain"/>
    <property type="match status" value="1"/>
</dbReference>
<dbReference type="Proteomes" id="UP000308768">
    <property type="component" value="Unassembled WGS sequence"/>
</dbReference>
<organism evidence="4 6">
    <name type="scientific">Cryomyces minteri</name>
    <dbReference type="NCBI Taxonomy" id="331657"/>
    <lineage>
        <taxon>Eukaryota</taxon>
        <taxon>Fungi</taxon>
        <taxon>Dikarya</taxon>
        <taxon>Ascomycota</taxon>
        <taxon>Pezizomycotina</taxon>
        <taxon>Dothideomycetes</taxon>
        <taxon>Dothideomycetes incertae sedis</taxon>
        <taxon>Cryomyces</taxon>
    </lineage>
</organism>
<reference evidence="4 6" key="1">
    <citation type="submission" date="2017-03" db="EMBL/GenBank/DDBJ databases">
        <title>Genomes of endolithic fungi from Antarctica.</title>
        <authorList>
            <person name="Coleine C."/>
            <person name="Masonjones S."/>
            <person name="Stajich J.E."/>
        </authorList>
    </citation>
    <scope>NUCLEOTIDE SEQUENCE [LARGE SCALE GENOMIC DNA]</scope>
    <source>
        <strain evidence="4 6">CCFEE 5187</strain>
    </source>
</reference>
<evidence type="ECO:0000313" key="4">
    <source>
        <dbReference type="EMBL" id="TKA66577.1"/>
    </source>
</evidence>
<protein>
    <recommendedName>
        <fullName evidence="3">NAD-dependent epimerase/dehydratase domain-containing protein</fullName>
    </recommendedName>
</protein>
<dbReference type="InterPro" id="IPR001509">
    <property type="entry name" value="Epimerase_deHydtase"/>
</dbReference>
<sequence>MAISHSERKHVLVTGATGFIATHIIEMLVEAKYKVTATTRDASASKTGKLYADFPAYKGNVTFISVPDFTVPGAFDHAFQGEPFDYILHTASPIPMVSDDVVRDLIDPAIKGTTILLKAAHELGGSSLKRFVLTSSGVTVIDTFRDKGDARAEKWTEADWSPVTVEAAVEAKHPGLAYMASKTIGEKSAWEFMASAKPTYDLTTLLPVIVLGPNLNPVPSADKVEQGAATHVYAFFNGTHKTTENVEYIFYDHIDVRDVALAHVLSMTAPAASNQRIALCSTDPLTPQRVVNILNKNFPELEDRIATGNPEDDYPVGVHPTLWNTQKAHDVFGAGWRFRNVEESVVDLTKQLLEQEKKF</sequence>
<comment type="similarity">
    <text evidence="2">Belongs to the NAD(P)-dependent epimerase/dehydratase family. Dihydroflavonol-4-reductase subfamily.</text>
</comment>
<dbReference type="GO" id="GO:0016616">
    <property type="term" value="F:oxidoreductase activity, acting on the CH-OH group of donors, NAD or NADP as acceptor"/>
    <property type="evidence" value="ECO:0007669"/>
    <property type="project" value="TreeGrafter"/>
</dbReference>
<accession>A0A4U0WU98</accession>